<proteinExistence type="predicted"/>
<evidence type="ECO:0008006" key="3">
    <source>
        <dbReference type="Google" id="ProtNLM"/>
    </source>
</evidence>
<dbReference type="AlphaFoldDB" id="A0AAW0BEZ8"/>
<sequence length="77" mass="8712">MSSFPAKRQRTDDIEQIIERSEIWISDGNLVLQAANTQFRVHWSILARNSSVFSDMKGLPPPAEKPTVEGYPVVELL</sequence>
<comment type="caution">
    <text evidence="1">The sequence shown here is derived from an EMBL/GenBank/DDBJ whole genome shotgun (WGS) entry which is preliminary data.</text>
</comment>
<reference evidence="1 2" key="1">
    <citation type="journal article" date="2024" name="J Genomics">
        <title>Draft genome sequencing and assembly of Favolaschia claudopus CIRM-BRFM 2984 isolated from oak limbs.</title>
        <authorList>
            <person name="Navarro D."/>
            <person name="Drula E."/>
            <person name="Chaduli D."/>
            <person name="Cazenave R."/>
            <person name="Ahrendt S."/>
            <person name="Wang J."/>
            <person name="Lipzen A."/>
            <person name="Daum C."/>
            <person name="Barry K."/>
            <person name="Grigoriev I.V."/>
            <person name="Favel A."/>
            <person name="Rosso M.N."/>
            <person name="Martin F."/>
        </authorList>
    </citation>
    <scope>NUCLEOTIDE SEQUENCE [LARGE SCALE GENOMIC DNA]</scope>
    <source>
        <strain evidence="1 2">CIRM-BRFM 2984</strain>
    </source>
</reference>
<dbReference type="Proteomes" id="UP001362999">
    <property type="component" value="Unassembled WGS sequence"/>
</dbReference>
<evidence type="ECO:0000313" key="1">
    <source>
        <dbReference type="EMBL" id="KAK7025083.1"/>
    </source>
</evidence>
<evidence type="ECO:0000313" key="2">
    <source>
        <dbReference type="Proteomes" id="UP001362999"/>
    </source>
</evidence>
<name>A0AAW0BEZ8_9AGAR</name>
<protein>
    <recommendedName>
        <fullName evidence="3">BTB domain-containing protein</fullName>
    </recommendedName>
</protein>
<dbReference type="EMBL" id="JAWWNJ010000034">
    <property type="protein sequence ID" value="KAK7025083.1"/>
    <property type="molecule type" value="Genomic_DNA"/>
</dbReference>
<accession>A0AAW0BEZ8</accession>
<organism evidence="1 2">
    <name type="scientific">Favolaschia claudopus</name>
    <dbReference type="NCBI Taxonomy" id="2862362"/>
    <lineage>
        <taxon>Eukaryota</taxon>
        <taxon>Fungi</taxon>
        <taxon>Dikarya</taxon>
        <taxon>Basidiomycota</taxon>
        <taxon>Agaricomycotina</taxon>
        <taxon>Agaricomycetes</taxon>
        <taxon>Agaricomycetidae</taxon>
        <taxon>Agaricales</taxon>
        <taxon>Marasmiineae</taxon>
        <taxon>Mycenaceae</taxon>
        <taxon>Favolaschia</taxon>
    </lineage>
</organism>
<gene>
    <name evidence="1" type="ORF">R3P38DRAFT_2952727</name>
</gene>
<keyword evidence="2" id="KW-1185">Reference proteome</keyword>